<dbReference type="SUPFAM" id="SSF48403">
    <property type="entry name" value="Ankyrin repeat"/>
    <property type="match status" value="1"/>
</dbReference>
<evidence type="ECO:0000256" key="4">
    <source>
        <dbReference type="SAM" id="MobiDB-lite"/>
    </source>
</evidence>
<evidence type="ECO:0000313" key="5">
    <source>
        <dbReference type="EMBL" id="KAF4960245.1"/>
    </source>
</evidence>
<proteinExistence type="predicted"/>
<dbReference type="PROSITE" id="PS50088">
    <property type="entry name" value="ANK_REPEAT"/>
    <property type="match status" value="1"/>
</dbReference>
<dbReference type="InterPro" id="IPR036770">
    <property type="entry name" value="Ankyrin_rpt-contain_sf"/>
</dbReference>
<feature type="region of interest" description="Disordered" evidence="4">
    <location>
        <begin position="162"/>
        <end position="185"/>
    </location>
</feature>
<reference evidence="5" key="2">
    <citation type="submission" date="2020-05" db="EMBL/GenBank/DDBJ databases">
        <authorList>
            <person name="Kim H.-S."/>
            <person name="Proctor R.H."/>
            <person name="Brown D.W."/>
        </authorList>
    </citation>
    <scope>NUCLEOTIDE SEQUENCE</scope>
    <source>
        <strain evidence="5">NRRL 20472</strain>
    </source>
</reference>
<gene>
    <name evidence="5" type="ORF">FSARC_10533</name>
</gene>
<evidence type="ECO:0000256" key="2">
    <source>
        <dbReference type="ARBA" id="ARBA00023043"/>
    </source>
</evidence>
<dbReference type="PANTHER" id="PTHR24198">
    <property type="entry name" value="ANKYRIN REPEAT AND PROTEIN KINASE DOMAIN-CONTAINING PROTEIN"/>
    <property type="match status" value="1"/>
</dbReference>
<organism evidence="5 6">
    <name type="scientific">Fusarium sarcochroum</name>
    <dbReference type="NCBI Taxonomy" id="1208366"/>
    <lineage>
        <taxon>Eukaryota</taxon>
        <taxon>Fungi</taxon>
        <taxon>Dikarya</taxon>
        <taxon>Ascomycota</taxon>
        <taxon>Pezizomycotina</taxon>
        <taxon>Sordariomycetes</taxon>
        <taxon>Hypocreomycetidae</taxon>
        <taxon>Hypocreales</taxon>
        <taxon>Nectriaceae</taxon>
        <taxon>Fusarium</taxon>
        <taxon>Fusarium lateritium species complex</taxon>
    </lineage>
</organism>
<evidence type="ECO:0000256" key="3">
    <source>
        <dbReference type="PROSITE-ProRule" id="PRU00023"/>
    </source>
</evidence>
<name>A0A8H4X3N8_9HYPO</name>
<dbReference type="EMBL" id="JABEXW010000643">
    <property type="protein sequence ID" value="KAF4960245.1"/>
    <property type="molecule type" value="Genomic_DNA"/>
</dbReference>
<dbReference type="InterPro" id="IPR002110">
    <property type="entry name" value="Ankyrin_rpt"/>
</dbReference>
<evidence type="ECO:0000313" key="6">
    <source>
        <dbReference type="Proteomes" id="UP000622797"/>
    </source>
</evidence>
<dbReference type="PANTHER" id="PTHR24198:SF165">
    <property type="entry name" value="ANKYRIN REPEAT-CONTAINING PROTEIN-RELATED"/>
    <property type="match status" value="1"/>
</dbReference>
<accession>A0A8H4X3N8</accession>
<evidence type="ECO:0008006" key="7">
    <source>
        <dbReference type="Google" id="ProtNLM"/>
    </source>
</evidence>
<protein>
    <recommendedName>
        <fullName evidence="7">Ankyrin repeat protein</fullName>
    </recommendedName>
</protein>
<dbReference type="Proteomes" id="UP000622797">
    <property type="component" value="Unassembled WGS sequence"/>
</dbReference>
<dbReference type="PROSITE" id="PS50297">
    <property type="entry name" value="ANK_REP_REGION"/>
    <property type="match status" value="1"/>
</dbReference>
<keyword evidence="1" id="KW-0677">Repeat</keyword>
<dbReference type="SMART" id="SM00248">
    <property type="entry name" value="ANK"/>
    <property type="match status" value="4"/>
</dbReference>
<sequence>MEAIAGVIAVAQAVVGTCKAIDGSLTAIKGAHETLQRWTITSQTLRTTYKQFEVVLEHRKTTHLPGEASTYYRDIAAQLHLFNQELKKLEENVASANFSALDSNTPQSLKDKVRLAFRIHRAKDDQLFEWIDRHIRVLSTNVDLVKAFNDVNIDNIQRALGEGLAESDEEPKPEGEPKDESKDWRASAANLAKQVALRNLPPLKAETLEATETEWDIITIDQESLTTIDTVSLSERECRFRAMVQYVDQLEAEKIYVIASNVQLEAIRLLDEWNEARKHTPSFKESFPLQERYVNLLLSSTATHTIFGTRARKYVDHQIIPGLDTQDSDLRHIWLSVGRMYHTMKAWPPAKGFLRLALFSGYIKCESESRHSKIEDISKMVCQIYEEEGHPENAVALRQELKRRVGYDPTVAPEPLQRTYEWCDGKGFQVQIEGDQLVFIDQKNERGNTALHEAALDTKVDSMIMPNLMIDNMHVIENASGDTALLLAIDTSNEAVVGSLLRNPLLVHVRDREGGTPLHRCRNHRILGLVLEAINKPRHRPSLIHGGPNSVDASFLININSTDGCGRTALFVMCEKGHLKMMKQLLEAGADVRKPDILKRSPMLACLSSNAERGKREEMVLRLLEKNADPDEQDVHGNTARSALRRTFSSKKKIKQFLEQDPKAAFLAMEKGSTPGRRESGSTASTAVSVFPNLGLFNWEIRGWRSTS</sequence>
<dbReference type="Pfam" id="PF12796">
    <property type="entry name" value="Ank_2"/>
    <property type="match status" value="1"/>
</dbReference>
<feature type="repeat" description="ANK" evidence="3">
    <location>
        <begin position="565"/>
        <end position="597"/>
    </location>
</feature>
<comment type="caution">
    <text evidence="5">The sequence shown here is derived from an EMBL/GenBank/DDBJ whole genome shotgun (WGS) entry which is preliminary data.</text>
</comment>
<dbReference type="OrthoDB" id="539213at2759"/>
<dbReference type="Gene3D" id="1.25.40.20">
    <property type="entry name" value="Ankyrin repeat-containing domain"/>
    <property type="match status" value="2"/>
</dbReference>
<evidence type="ECO:0000256" key="1">
    <source>
        <dbReference type="ARBA" id="ARBA00022737"/>
    </source>
</evidence>
<keyword evidence="6" id="KW-1185">Reference proteome</keyword>
<dbReference type="AlphaFoldDB" id="A0A8H4X3N8"/>
<feature type="compositionally biased region" description="Basic and acidic residues" evidence="4">
    <location>
        <begin position="170"/>
        <end position="185"/>
    </location>
</feature>
<keyword evidence="2 3" id="KW-0040">ANK repeat</keyword>
<reference evidence="5" key="1">
    <citation type="journal article" date="2020" name="BMC Genomics">
        <title>Correction to: Identification and distribution of gene clusters required for synthesis of sphingolipid metabolism inhibitors in diverse species of the filamentous fungus Fusarium.</title>
        <authorList>
            <person name="Kim H.S."/>
            <person name="Lohmar J.M."/>
            <person name="Busman M."/>
            <person name="Brown D.W."/>
            <person name="Naumann T.A."/>
            <person name="Divon H.H."/>
            <person name="Lysoe E."/>
            <person name="Uhlig S."/>
            <person name="Proctor R.H."/>
        </authorList>
    </citation>
    <scope>NUCLEOTIDE SEQUENCE</scope>
    <source>
        <strain evidence="5">NRRL 20472</strain>
    </source>
</reference>